<keyword evidence="3 10" id="KW-0808">Transferase</keyword>
<dbReference type="GO" id="GO:0034626">
    <property type="term" value="P:fatty acid elongation, polyunsaturated fatty acid"/>
    <property type="evidence" value="ECO:0007669"/>
    <property type="project" value="TreeGrafter"/>
</dbReference>
<accession>A0A8T0FVY0</accession>
<keyword evidence="6 10" id="KW-1133">Transmembrane helix</keyword>
<feature type="transmembrane region" description="Helical" evidence="10">
    <location>
        <begin position="20"/>
        <end position="40"/>
    </location>
</feature>
<dbReference type="Pfam" id="PF01151">
    <property type="entry name" value="ELO"/>
    <property type="match status" value="1"/>
</dbReference>
<keyword evidence="12" id="KW-1185">Reference proteome</keyword>
<dbReference type="GO" id="GO:0034625">
    <property type="term" value="P:fatty acid elongation, monounsaturated fatty acid"/>
    <property type="evidence" value="ECO:0007669"/>
    <property type="project" value="TreeGrafter"/>
</dbReference>
<evidence type="ECO:0000313" key="12">
    <source>
        <dbReference type="Proteomes" id="UP000807504"/>
    </source>
</evidence>
<evidence type="ECO:0000256" key="4">
    <source>
        <dbReference type="ARBA" id="ARBA00022692"/>
    </source>
</evidence>
<keyword evidence="4 10" id="KW-0812">Transmembrane</keyword>
<evidence type="ECO:0000313" key="11">
    <source>
        <dbReference type="EMBL" id="KAF8795264.1"/>
    </source>
</evidence>
<dbReference type="Proteomes" id="UP000807504">
    <property type="component" value="Unassembled WGS sequence"/>
</dbReference>
<dbReference type="PANTHER" id="PTHR11157:SF126">
    <property type="entry name" value="ELONGATION OF VERY LONG CHAIN FATTY ACIDS PROTEIN"/>
    <property type="match status" value="1"/>
</dbReference>
<evidence type="ECO:0000256" key="3">
    <source>
        <dbReference type="ARBA" id="ARBA00022679"/>
    </source>
</evidence>
<keyword evidence="8 10" id="KW-0472">Membrane</keyword>
<feature type="transmembrane region" description="Helical" evidence="10">
    <location>
        <begin position="193"/>
        <end position="210"/>
    </location>
</feature>
<evidence type="ECO:0000256" key="6">
    <source>
        <dbReference type="ARBA" id="ARBA00022989"/>
    </source>
</evidence>
<proteinExistence type="inferred from homology"/>
<keyword evidence="2 10" id="KW-0444">Lipid biosynthesis</keyword>
<dbReference type="EMBL" id="JABXBU010000002">
    <property type="protein sequence ID" value="KAF8795264.1"/>
    <property type="molecule type" value="Genomic_DNA"/>
</dbReference>
<feature type="transmembrane region" description="Helical" evidence="10">
    <location>
        <begin position="126"/>
        <end position="145"/>
    </location>
</feature>
<feature type="transmembrane region" description="Helical" evidence="10">
    <location>
        <begin position="222"/>
        <end position="239"/>
    </location>
</feature>
<dbReference type="AlphaFoldDB" id="A0A8T0FVY0"/>
<dbReference type="GO" id="GO:0019367">
    <property type="term" value="P:fatty acid elongation, saturated fatty acid"/>
    <property type="evidence" value="ECO:0007669"/>
    <property type="project" value="TreeGrafter"/>
</dbReference>
<feature type="transmembrane region" description="Helical" evidence="10">
    <location>
        <begin position="151"/>
        <end position="172"/>
    </location>
</feature>
<protein>
    <recommendedName>
        <fullName evidence="10">Elongation of very long chain fatty acids protein</fullName>
        <ecNumber evidence="10">2.3.1.199</ecNumber>
    </recommendedName>
    <alternativeName>
        <fullName evidence="10">Very-long-chain 3-oxoacyl-CoA synthase</fullName>
    </alternativeName>
</protein>
<dbReference type="EC" id="2.3.1.199" evidence="10"/>
<dbReference type="GO" id="GO:0009922">
    <property type="term" value="F:fatty acid elongase activity"/>
    <property type="evidence" value="ECO:0007669"/>
    <property type="project" value="UniProtKB-EC"/>
</dbReference>
<keyword evidence="5 10" id="KW-0276">Fatty acid metabolism</keyword>
<name>A0A8T0FVY0_ARGBR</name>
<dbReference type="InterPro" id="IPR030457">
    <property type="entry name" value="ELO_CS"/>
</dbReference>
<comment type="similarity">
    <text evidence="10">Belongs to the ELO family.</text>
</comment>
<dbReference type="GO" id="GO:0030148">
    <property type="term" value="P:sphingolipid biosynthetic process"/>
    <property type="evidence" value="ECO:0007669"/>
    <property type="project" value="TreeGrafter"/>
</dbReference>
<comment type="subcellular location">
    <subcellularLocation>
        <location evidence="1">Membrane</location>
        <topology evidence="1">Multi-pass membrane protein</topology>
    </subcellularLocation>
</comment>
<gene>
    <name evidence="11" type="ORF">HNY73_003135</name>
</gene>
<evidence type="ECO:0000256" key="9">
    <source>
        <dbReference type="ARBA" id="ARBA00023160"/>
    </source>
</evidence>
<dbReference type="InterPro" id="IPR002076">
    <property type="entry name" value="ELO_fam"/>
</dbReference>
<sequence>MPDFLSFYPIGKHLNENEHHCYYILVGYVLFVAWLGPSWMRNRKPFNLKILMILYNLFMSAFNLVLMYQLYTIVTDNWDVRCRRGTPEYLQTVQSKKSVAWNLIFEKYLSLLDTIFFVLRKKQNQISFLHVFHHTSMCLLVIWFTTVPDPAFFIIVNMLLNTFVHVVMYFYYGLSAFGKAIQKYLWWKRYLTLLQIVQFLLMISYMAISFGKGCEEVKTLEAVSTVFLISILVLFINFYQNSFKKTKVE</sequence>
<reference evidence="11" key="1">
    <citation type="journal article" date="2020" name="bioRxiv">
        <title>Chromosome-level reference genome of the European wasp spider Argiope bruennichi: a resource for studies on range expansion and evolutionary adaptation.</title>
        <authorList>
            <person name="Sheffer M.M."/>
            <person name="Hoppe A."/>
            <person name="Krehenwinkel H."/>
            <person name="Uhl G."/>
            <person name="Kuss A.W."/>
            <person name="Jensen L."/>
            <person name="Jensen C."/>
            <person name="Gillespie R.G."/>
            <person name="Hoff K.J."/>
            <person name="Prost S."/>
        </authorList>
    </citation>
    <scope>NUCLEOTIDE SEQUENCE</scope>
</reference>
<dbReference type="PANTHER" id="PTHR11157">
    <property type="entry name" value="FATTY ACID ACYL TRANSFERASE-RELATED"/>
    <property type="match status" value="1"/>
</dbReference>
<evidence type="ECO:0000256" key="7">
    <source>
        <dbReference type="ARBA" id="ARBA00023098"/>
    </source>
</evidence>
<evidence type="ECO:0000256" key="1">
    <source>
        <dbReference type="ARBA" id="ARBA00004141"/>
    </source>
</evidence>
<evidence type="ECO:0000256" key="10">
    <source>
        <dbReference type="RuleBase" id="RU361115"/>
    </source>
</evidence>
<organism evidence="11 12">
    <name type="scientific">Argiope bruennichi</name>
    <name type="common">Wasp spider</name>
    <name type="synonym">Aranea bruennichi</name>
    <dbReference type="NCBI Taxonomy" id="94029"/>
    <lineage>
        <taxon>Eukaryota</taxon>
        <taxon>Metazoa</taxon>
        <taxon>Ecdysozoa</taxon>
        <taxon>Arthropoda</taxon>
        <taxon>Chelicerata</taxon>
        <taxon>Arachnida</taxon>
        <taxon>Araneae</taxon>
        <taxon>Araneomorphae</taxon>
        <taxon>Entelegynae</taxon>
        <taxon>Araneoidea</taxon>
        <taxon>Araneidae</taxon>
        <taxon>Argiope</taxon>
    </lineage>
</organism>
<keyword evidence="7 10" id="KW-0443">Lipid metabolism</keyword>
<dbReference type="GO" id="GO:0042761">
    <property type="term" value="P:very long-chain fatty acid biosynthetic process"/>
    <property type="evidence" value="ECO:0007669"/>
    <property type="project" value="TreeGrafter"/>
</dbReference>
<evidence type="ECO:0000256" key="2">
    <source>
        <dbReference type="ARBA" id="ARBA00022516"/>
    </source>
</evidence>
<reference evidence="11" key="2">
    <citation type="submission" date="2020-06" db="EMBL/GenBank/DDBJ databases">
        <authorList>
            <person name="Sheffer M."/>
        </authorList>
    </citation>
    <scope>NUCLEOTIDE SEQUENCE</scope>
</reference>
<keyword evidence="9 10" id="KW-0275">Fatty acid biosynthesis</keyword>
<dbReference type="PROSITE" id="PS01188">
    <property type="entry name" value="ELO"/>
    <property type="match status" value="1"/>
</dbReference>
<evidence type="ECO:0000256" key="5">
    <source>
        <dbReference type="ARBA" id="ARBA00022832"/>
    </source>
</evidence>
<evidence type="ECO:0000256" key="8">
    <source>
        <dbReference type="ARBA" id="ARBA00023136"/>
    </source>
</evidence>
<dbReference type="GO" id="GO:0005789">
    <property type="term" value="C:endoplasmic reticulum membrane"/>
    <property type="evidence" value="ECO:0007669"/>
    <property type="project" value="TreeGrafter"/>
</dbReference>
<feature type="transmembrane region" description="Helical" evidence="10">
    <location>
        <begin position="52"/>
        <end position="71"/>
    </location>
</feature>
<comment type="caution">
    <text evidence="11">The sequence shown here is derived from an EMBL/GenBank/DDBJ whole genome shotgun (WGS) entry which is preliminary data.</text>
</comment>
<comment type="catalytic activity">
    <reaction evidence="10">
        <text>a very-long-chain acyl-CoA + malonyl-CoA + H(+) = a very-long-chain 3-oxoacyl-CoA + CO2 + CoA</text>
        <dbReference type="Rhea" id="RHEA:32727"/>
        <dbReference type="ChEBI" id="CHEBI:15378"/>
        <dbReference type="ChEBI" id="CHEBI:16526"/>
        <dbReference type="ChEBI" id="CHEBI:57287"/>
        <dbReference type="ChEBI" id="CHEBI:57384"/>
        <dbReference type="ChEBI" id="CHEBI:90725"/>
        <dbReference type="ChEBI" id="CHEBI:90736"/>
        <dbReference type="EC" id="2.3.1.199"/>
    </reaction>
</comment>